<dbReference type="EMBL" id="CACRXK020004378">
    <property type="protein sequence ID" value="CAB4002522.1"/>
    <property type="molecule type" value="Genomic_DNA"/>
</dbReference>
<organism evidence="1 2">
    <name type="scientific">Paramuricea clavata</name>
    <name type="common">Red gorgonian</name>
    <name type="synonym">Violescent sea-whip</name>
    <dbReference type="NCBI Taxonomy" id="317549"/>
    <lineage>
        <taxon>Eukaryota</taxon>
        <taxon>Metazoa</taxon>
        <taxon>Cnidaria</taxon>
        <taxon>Anthozoa</taxon>
        <taxon>Octocorallia</taxon>
        <taxon>Malacalcyonacea</taxon>
        <taxon>Plexauridae</taxon>
        <taxon>Paramuricea</taxon>
    </lineage>
</organism>
<comment type="caution">
    <text evidence="1">The sequence shown here is derived from an EMBL/GenBank/DDBJ whole genome shotgun (WGS) entry which is preliminary data.</text>
</comment>
<proteinExistence type="predicted"/>
<gene>
    <name evidence="1" type="ORF">PACLA_8A028209</name>
</gene>
<name>A0A6S7I8P3_PARCT</name>
<evidence type="ECO:0000313" key="1">
    <source>
        <dbReference type="EMBL" id="CAB4002522.1"/>
    </source>
</evidence>
<dbReference type="Proteomes" id="UP001152795">
    <property type="component" value="Unassembled WGS sequence"/>
</dbReference>
<sequence>MRNESSSMKFNALKMARSSKEGKAKSTHVNDTATGPLGIIDEINFTIAKAKHNKAYVEKFASITNRLSKVLNGADSAFIRQSEFYSDLKETLQKIWHHINERASQSKLIKKLLMGKDQKMYHEIERHVDQLITRIVFAFAQRVQVHKSE</sequence>
<reference evidence="1" key="1">
    <citation type="submission" date="2020-04" db="EMBL/GenBank/DDBJ databases">
        <authorList>
            <person name="Alioto T."/>
            <person name="Alioto T."/>
            <person name="Gomez Garrido J."/>
        </authorList>
    </citation>
    <scope>NUCLEOTIDE SEQUENCE</scope>
    <source>
        <strain evidence="1">A484AB</strain>
    </source>
</reference>
<evidence type="ECO:0000313" key="2">
    <source>
        <dbReference type="Proteomes" id="UP001152795"/>
    </source>
</evidence>
<accession>A0A6S7I8P3</accession>
<dbReference type="AlphaFoldDB" id="A0A6S7I8P3"/>
<protein>
    <submittedName>
        <fullName evidence="1">Uncharacterized protein</fullName>
    </submittedName>
</protein>
<keyword evidence="2" id="KW-1185">Reference proteome</keyword>
<dbReference type="OrthoDB" id="5966536at2759"/>